<evidence type="ECO:0000259" key="2">
    <source>
        <dbReference type="Pfam" id="PF01471"/>
    </source>
</evidence>
<feature type="transmembrane region" description="Helical" evidence="1">
    <location>
        <begin position="61"/>
        <end position="80"/>
    </location>
</feature>
<keyword evidence="1" id="KW-1133">Transmembrane helix</keyword>
<evidence type="ECO:0000256" key="1">
    <source>
        <dbReference type="SAM" id="Phobius"/>
    </source>
</evidence>
<dbReference type="Gene3D" id="1.10.101.10">
    <property type="entry name" value="PGBD-like superfamily/PGBD"/>
    <property type="match status" value="1"/>
</dbReference>
<sequence>MPPTNHSVGPVDRCPITVQVTESGERPRAVHLVLLRTTDGGAHSFDSGNRMPFTMTALRRLCALVAVVGAAVTFALLPAGTATANPGVRYIGPSSRYANPPGGVACVQRALGITADGKFGDETYAAVRRFQVARNLLADGIVGPATGDQLVAALPDSEQFSCAAVVPTTFVLMDDNGDTAEGGTVSNRTSSGDIGAAVSMGKPVGKCVVQGVKSHFTGPGRLAKVLWKRKLPSAAELRKAPNPALFTAGVVWCTLIG</sequence>
<protein>
    <submittedName>
        <fullName evidence="3">Putative peptidoglycan binding domain-containing protein</fullName>
    </submittedName>
</protein>
<dbReference type="SUPFAM" id="SSF47090">
    <property type="entry name" value="PGBD-like"/>
    <property type="match status" value="1"/>
</dbReference>
<name>A0A1M7RJL0_9ACTN</name>
<dbReference type="STRING" id="134849.SAMN05443668_11491"/>
<accession>A0A1M7RJL0</accession>
<keyword evidence="4" id="KW-1185">Reference proteome</keyword>
<feature type="domain" description="Peptidoglycan binding-like" evidence="2">
    <location>
        <begin position="113"/>
        <end position="150"/>
    </location>
</feature>
<dbReference type="Proteomes" id="UP000184440">
    <property type="component" value="Unassembled WGS sequence"/>
</dbReference>
<dbReference type="InterPro" id="IPR036365">
    <property type="entry name" value="PGBD-like_sf"/>
</dbReference>
<evidence type="ECO:0000313" key="3">
    <source>
        <dbReference type="EMBL" id="SHN46258.1"/>
    </source>
</evidence>
<dbReference type="InterPro" id="IPR002477">
    <property type="entry name" value="Peptidoglycan-bd-like"/>
</dbReference>
<keyword evidence="1" id="KW-0472">Membrane</keyword>
<dbReference type="Pfam" id="PF01471">
    <property type="entry name" value="PG_binding_1"/>
    <property type="match status" value="1"/>
</dbReference>
<dbReference type="EMBL" id="FRCS01000014">
    <property type="protein sequence ID" value="SHN46258.1"/>
    <property type="molecule type" value="Genomic_DNA"/>
</dbReference>
<organism evidence="3 4">
    <name type="scientific">Cryptosporangium aurantiacum</name>
    <dbReference type="NCBI Taxonomy" id="134849"/>
    <lineage>
        <taxon>Bacteria</taxon>
        <taxon>Bacillati</taxon>
        <taxon>Actinomycetota</taxon>
        <taxon>Actinomycetes</taxon>
        <taxon>Cryptosporangiales</taxon>
        <taxon>Cryptosporangiaceae</taxon>
        <taxon>Cryptosporangium</taxon>
    </lineage>
</organism>
<keyword evidence="1" id="KW-0812">Transmembrane</keyword>
<reference evidence="3 4" key="1">
    <citation type="submission" date="2016-11" db="EMBL/GenBank/DDBJ databases">
        <authorList>
            <person name="Jaros S."/>
            <person name="Januszkiewicz K."/>
            <person name="Wedrychowicz H."/>
        </authorList>
    </citation>
    <scope>NUCLEOTIDE SEQUENCE [LARGE SCALE GENOMIC DNA]</scope>
    <source>
        <strain evidence="3 4">DSM 46144</strain>
    </source>
</reference>
<proteinExistence type="predicted"/>
<dbReference type="InterPro" id="IPR036366">
    <property type="entry name" value="PGBDSf"/>
</dbReference>
<gene>
    <name evidence="3" type="ORF">SAMN05443668_11491</name>
</gene>
<dbReference type="AlphaFoldDB" id="A0A1M7RJL0"/>
<evidence type="ECO:0000313" key="4">
    <source>
        <dbReference type="Proteomes" id="UP000184440"/>
    </source>
</evidence>